<dbReference type="InterPro" id="IPR003325">
    <property type="entry name" value="TerD"/>
</dbReference>
<gene>
    <name evidence="4" type="ORF">V2S66_23750</name>
</gene>
<dbReference type="Pfam" id="PF02342">
    <property type="entry name" value="TerD"/>
    <property type="match status" value="1"/>
</dbReference>
<dbReference type="PANTHER" id="PTHR32097">
    <property type="entry name" value="CAMP-BINDING PROTEIN 1-RELATED"/>
    <property type="match status" value="1"/>
</dbReference>
<evidence type="ECO:0000313" key="4">
    <source>
        <dbReference type="EMBL" id="MEE4544968.1"/>
    </source>
</evidence>
<name>A0ABU7PGL2_9ACTN</name>
<dbReference type="Gene3D" id="2.60.60.30">
    <property type="entry name" value="sav2460 like domains"/>
    <property type="match status" value="2"/>
</dbReference>
<feature type="region of interest" description="Disordered" evidence="2">
    <location>
        <begin position="178"/>
        <end position="209"/>
    </location>
</feature>
<keyword evidence="5" id="KW-1185">Reference proteome</keyword>
<dbReference type="CDD" id="cd06974">
    <property type="entry name" value="TerD_like"/>
    <property type="match status" value="2"/>
</dbReference>
<feature type="compositionally biased region" description="Low complexity" evidence="2">
    <location>
        <begin position="195"/>
        <end position="209"/>
    </location>
</feature>
<sequence>MTLRKGENVPLRTTDVQVEFRRRQEPGTPRTDVCALLLVDGSARGPDDLVGPGAPRHPAGAVRCQAGAEVGGTAVDTVALDLAGLPAEVTSVVVFARGDGGAFRDVPAMRVRVTGADGAELARYDCGQAGAETAYVLGECYRRAGGWRFRAVGQGYASGTGGLAAAYGLAPGELPELPAAAPPSAAPPAAPAPPRAATSAPARPVPATAVPATRVSEWHGAAASPPAKVTLTKQAPAVSLTKQGGTSGALRVSLDWQAPQGRWARSSAVDLDLCALFELSDGSKGVVQALGGAFGSLGQPPFILLDGDDRAGGAGENLTLNLDRVASFRRVLLFVTIYQGARSFAGLHASVTLRPQHGAPVDFTLDECTVDSNVCALALLVREGQDLVVRREARYLVPRRGVSPQRTVDYAYGWGLAWTPGRK</sequence>
<organism evidence="4 5">
    <name type="scientific">Actinacidiphila polyblastidii</name>
    <dbReference type="NCBI Taxonomy" id="3110430"/>
    <lineage>
        <taxon>Bacteria</taxon>
        <taxon>Bacillati</taxon>
        <taxon>Actinomycetota</taxon>
        <taxon>Actinomycetes</taxon>
        <taxon>Kitasatosporales</taxon>
        <taxon>Streptomycetaceae</taxon>
        <taxon>Actinacidiphila</taxon>
    </lineage>
</organism>
<proteinExistence type="inferred from homology"/>
<reference evidence="4 5" key="1">
    <citation type="submission" date="2023-12" db="EMBL/GenBank/DDBJ databases">
        <title>Streptomyces sp. V4-01.</title>
        <authorList>
            <person name="Somphong A."/>
            <person name="Phongsopitanun W."/>
        </authorList>
    </citation>
    <scope>NUCLEOTIDE SEQUENCE [LARGE SCALE GENOMIC DNA]</scope>
    <source>
        <strain evidence="4 5">V4-01</strain>
    </source>
</reference>
<evidence type="ECO:0000256" key="1">
    <source>
        <dbReference type="ARBA" id="ARBA00008775"/>
    </source>
</evidence>
<dbReference type="RefSeq" id="WP_330798205.1">
    <property type="nucleotide sequence ID" value="NZ_JAZEWV010000023.1"/>
</dbReference>
<dbReference type="InterPro" id="IPR051324">
    <property type="entry name" value="Stress/Tellurium_Resist"/>
</dbReference>
<dbReference type="InterPro" id="IPR017115">
    <property type="entry name" value="Tellurite_resistance_TerA"/>
</dbReference>
<dbReference type="PIRSF" id="PIRSF037118">
    <property type="entry name" value="Tellurite_resistance_TerA"/>
    <property type="match status" value="1"/>
</dbReference>
<comment type="similarity">
    <text evidence="1">Belongs to the CAPAB/TerDEXZ family.</text>
</comment>
<dbReference type="Proteomes" id="UP001344658">
    <property type="component" value="Unassembled WGS sequence"/>
</dbReference>
<comment type="caution">
    <text evidence="4">The sequence shown here is derived from an EMBL/GenBank/DDBJ whole genome shotgun (WGS) entry which is preliminary data.</text>
</comment>
<evidence type="ECO:0000256" key="2">
    <source>
        <dbReference type="SAM" id="MobiDB-lite"/>
    </source>
</evidence>
<protein>
    <submittedName>
        <fullName evidence="4">TerD family protein</fullName>
    </submittedName>
</protein>
<feature type="domain" description="TerD" evidence="3">
    <location>
        <begin position="1"/>
        <end position="167"/>
    </location>
</feature>
<accession>A0ABU7PGL2</accession>
<dbReference type="EMBL" id="JAZEWV010000023">
    <property type="protein sequence ID" value="MEE4544968.1"/>
    <property type="molecule type" value="Genomic_DNA"/>
</dbReference>
<evidence type="ECO:0000259" key="3">
    <source>
        <dbReference type="Pfam" id="PF02342"/>
    </source>
</evidence>
<evidence type="ECO:0000313" key="5">
    <source>
        <dbReference type="Proteomes" id="UP001344658"/>
    </source>
</evidence>
<dbReference type="PANTHER" id="PTHR32097:SF4">
    <property type="entry name" value="GENERAL STRESS PROTEIN 16U"/>
    <property type="match status" value="1"/>
</dbReference>
<feature type="compositionally biased region" description="Pro residues" evidence="2">
    <location>
        <begin position="180"/>
        <end position="194"/>
    </location>
</feature>